<dbReference type="OrthoDB" id="5185521at2"/>
<dbReference type="Proteomes" id="UP000315677">
    <property type="component" value="Unassembled WGS sequence"/>
</dbReference>
<organism evidence="3 4">
    <name type="scientific">Pseudonocardia kunmingensis</name>
    <dbReference type="NCBI Taxonomy" id="630975"/>
    <lineage>
        <taxon>Bacteria</taxon>
        <taxon>Bacillati</taxon>
        <taxon>Actinomycetota</taxon>
        <taxon>Actinomycetes</taxon>
        <taxon>Pseudonocardiales</taxon>
        <taxon>Pseudonocardiaceae</taxon>
        <taxon>Pseudonocardia</taxon>
    </lineage>
</organism>
<feature type="transmembrane region" description="Helical" evidence="2">
    <location>
        <begin position="234"/>
        <end position="254"/>
    </location>
</feature>
<feature type="transmembrane region" description="Helical" evidence="2">
    <location>
        <begin position="128"/>
        <end position="145"/>
    </location>
</feature>
<dbReference type="RefSeq" id="WP_142049045.1">
    <property type="nucleotide sequence ID" value="NZ_VFPA01000001.1"/>
</dbReference>
<feature type="transmembrane region" description="Helical" evidence="2">
    <location>
        <begin position="166"/>
        <end position="186"/>
    </location>
</feature>
<feature type="transmembrane region" description="Helical" evidence="2">
    <location>
        <begin position="102"/>
        <end position="122"/>
    </location>
</feature>
<reference evidence="3 4" key="1">
    <citation type="submission" date="2019-06" db="EMBL/GenBank/DDBJ databases">
        <title>Sequencing the genomes of 1000 actinobacteria strains.</title>
        <authorList>
            <person name="Klenk H.-P."/>
        </authorList>
    </citation>
    <scope>NUCLEOTIDE SEQUENCE [LARGE SCALE GENOMIC DNA]</scope>
    <source>
        <strain evidence="3 4">DSM 45301</strain>
    </source>
</reference>
<dbReference type="Pfam" id="PF22564">
    <property type="entry name" value="HAAS"/>
    <property type="match status" value="1"/>
</dbReference>
<evidence type="ECO:0000313" key="4">
    <source>
        <dbReference type="Proteomes" id="UP000315677"/>
    </source>
</evidence>
<evidence type="ECO:0000313" key="3">
    <source>
        <dbReference type="EMBL" id="TQM14538.1"/>
    </source>
</evidence>
<evidence type="ECO:0000256" key="1">
    <source>
        <dbReference type="SAM" id="MobiDB-lite"/>
    </source>
</evidence>
<keyword evidence="2" id="KW-0472">Membrane</keyword>
<protein>
    <submittedName>
        <fullName evidence="3">Putative membrane protein</fullName>
    </submittedName>
</protein>
<feature type="region of interest" description="Disordered" evidence="1">
    <location>
        <begin position="310"/>
        <end position="338"/>
    </location>
</feature>
<dbReference type="EMBL" id="VFPA01000001">
    <property type="protein sequence ID" value="TQM14538.1"/>
    <property type="molecule type" value="Genomic_DNA"/>
</dbReference>
<feature type="compositionally biased region" description="Pro residues" evidence="1">
    <location>
        <begin position="401"/>
        <end position="429"/>
    </location>
</feature>
<feature type="transmembrane region" description="Helical" evidence="2">
    <location>
        <begin position="192"/>
        <end position="222"/>
    </location>
</feature>
<feature type="compositionally biased region" description="Low complexity" evidence="1">
    <location>
        <begin position="317"/>
        <end position="331"/>
    </location>
</feature>
<gene>
    <name evidence="3" type="ORF">FB558_1304</name>
</gene>
<keyword evidence="2" id="KW-1133">Transmembrane helix</keyword>
<evidence type="ECO:0000256" key="2">
    <source>
        <dbReference type="SAM" id="Phobius"/>
    </source>
</evidence>
<feature type="compositionally biased region" description="Low complexity" evidence="1">
    <location>
        <begin position="386"/>
        <end position="400"/>
    </location>
</feature>
<keyword evidence="2" id="KW-0812">Transmembrane</keyword>
<name>A0A543DYY0_9PSEU</name>
<sequence>MSDDEATQGGAPTVRLASGGAEEYLDGVRGALADLPAPEVAEILDDVRAHLADLTAELGADADAAALTDRLGPPRAYASELRAAAGYPPAAPEQVQGAHVGLARLAIAAAVVATVVVGAGLLVGEPGVVLFGLLLTAPALPLLLRDGPRLPSVTALPEVRRLSERLAAGAAGRTVLGFLASLQPAWWVARAFAAAVVLVAVLGGGGFAPTLLVGLVGVPVSVWVGHRTRRDRRWLWAVVPLNALAAMVLLVAPVDGGLSGPSVQSSAASYQPGLWQDSEREIQDIRPVDASGTPLTGVYLFDQDGRPIDTSGGRFCAPAGAPGDQDAAEAARPYPRGTWDYDHRTGECVLTPPVPLVVAVPSAGSTAPTAPVAPTTVTVPAPPPAAGSSPAPAAPSAPVTPSVPAPPSAALPPAVSVPPAPPVPATPAG</sequence>
<dbReference type="AlphaFoldDB" id="A0A543DYY0"/>
<proteinExistence type="predicted"/>
<accession>A0A543DYY0</accession>
<keyword evidence="4" id="KW-1185">Reference proteome</keyword>
<feature type="region of interest" description="Disordered" evidence="1">
    <location>
        <begin position="381"/>
        <end position="429"/>
    </location>
</feature>
<comment type="caution">
    <text evidence="3">The sequence shown here is derived from an EMBL/GenBank/DDBJ whole genome shotgun (WGS) entry which is preliminary data.</text>
</comment>